<dbReference type="Gene3D" id="3.40.390.30">
    <property type="entry name" value="Metalloproteases ('zincins'), catalytic domain"/>
    <property type="match status" value="1"/>
</dbReference>
<feature type="binding site" evidence="9">
    <location>
        <position position="134"/>
    </location>
    <ligand>
        <name>Zn(2+)</name>
        <dbReference type="ChEBI" id="CHEBI:29105"/>
        <note>catalytic</note>
    </ligand>
</feature>
<dbReference type="Pfam" id="PF02130">
    <property type="entry name" value="YbeY"/>
    <property type="match status" value="1"/>
</dbReference>
<keyword evidence="8 9" id="KW-0862">Zinc</keyword>
<dbReference type="Proteomes" id="UP000078520">
    <property type="component" value="Unassembled WGS sequence"/>
</dbReference>
<comment type="similarity">
    <text evidence="1 9">Belongs to the endoribonuclease YbeY family.</text>
</comment>
<dbReference type="InterPro" id="IPR002036">
    <property type="entry name" value="YbeY"/>
</dbReference>
<evidence type="ECO:0000313" key="10">
    <source>
        <dbReference type="EMBL" id="OAQ07950.1"/>
    </source>
</evidence>
<dbReference type="PANTHER" id="PTHR46986:SF1">
    <property type="entry name" value="ENDORIBONUCLEASE YBEY, CHLOROPLASTIC"/>
    <property type="match status" value="1"/>
</dbReference>
<comment type="function">
    <text evidence="9">Single strand-specific metallo-endoribonuclease involved in late-stage 70S ribosome quality control and in maturation of the 3' terminus of the 16S rRNA.</text>
</comment>
<keyword evidence="7 9" id="KW-0378">Hydrolase</keyword>
<proteinExistence type="inferred from homology"/>
<dbReference type="GO" id="GO:0004521">
    <property type="term" value="F:RNA endonuclease activity"/>
    <property type="evidence" value="ECO:0007669"/>
    <property type="project" value="UniProtKB-UniRule"/>
</dbReference>
<gene>
    <name evidence="9" type="primary">ybeY</name>
    <name evidence="10" type="ORF">A3O14_04900</name>
</gene>
<evidence type="ECO:0000256" key="3">
    <source>
        <dbReference type="ARBA" id="ARBA00022552"/>
    </source>
</evidence>
<comment type="cofactor">
    <cofactor evidence="9">
        <name>Zn(2+)</name>
        <dbReference type="ChEBI" id="CHEBI:29105"/>
    </cofactor>
    <text evidence="9">Binds 1 zinc ion.</text>
</comment>
<evidence type="ECO:0000313" key="11">
    <source>
        <dbReference type="Proteomes" id="UP000078520"/>
    </source>
</evidence>
<dbReference type="InterPro" id="IPR023091">
    <property type="entry name" value="MetalPrtase_cat_dom_sf_prd"/>
</dbReference>
<keyword evidence="2 9" id="KW-0690">Ribosome biogenesis</keyword>
<dbReference type="PROSITE" id="PS01306">
    <property type="entry name" value="UPF0054"/>
    <property type="match status" value="1"/>
</dbReference>
<dbReference type="GO" id="GO:0006364">
    <property type="term" value="P:rRNA processing"/>
    <property type="evidence" value="ECO:0007669"/>
    <property type="project" value="UniProtKB-UniRule"/>
</dbReference>
<keyword evidence="3 9" id="KW-0698">rRNA processing</keyword>
<dbReference type="GO" id="GO:0008270">
    <property type="term" value="F:zinc ion binding"/>
    <property type="evidence" value="ECO:0007669"/>
    <property type="project" value="UniProtKB-UniRule"/>
</dbReference>
<dbReference type="OrthoDB" id="9807740at2"/>
<keyword evidence="9" id="KW-0963">Cytoplasm</keyword>
<dbReference type="AlphaFoldDB" id="A0A179CA99"/>
<keyword evidence="5 9" id="KW-0479">Metal-binding</keyword>
<evidence type="ECO:0000256" key="7">
    <source>
        <dbReference type="ARBA" id="ARBA00022801"/>
    </source>
</evidence>
<reference evidence="11" key="1">
    <citation type="submission" date="2016-03" db="EMBL/GenBank/DDBJ databases">
        <authorList>
            <person name="Johnson T.J."/>
            <person name="Youmans B."/>
            <person name="Case K."/>
            <person name="Noll S."/>
        </authorList>
    </citation>
    <scope>NUCLEOTIDE SEQUENCE [LARGE SCALE GENOMIC DNA]</scope>
    <source>
        <strain evidence="11">UMNLAv8</strain>
    </source>
</reference>
<dbReference type="EMBL" id="LVKI01000019">
    <property type="protein sequence ID" value="OAQ07950.1"/>
    <property type="molecule type" value="Genomic_DNA"/>
</dbReference>
<accession>A0A179CA99</accession>
<evidence type="ECO:0000256" key="5">
    <source>
        <dbReference type="ARBA" id="ARBA00022723"/>
    </source>
</evidence>
<feature type="binding site" evidence="9">
    <location>
        <position position="128"/>
    </location>
    <ligand>
        <name>Zn(2+)</name>
        <dbReference type="ChEBI" id="CHEBI:29105"/>
        <note>catalytic</note>
    </ligand>
</feature>
<comment type="caution">
    <text evidence="10">The sequence shown here is derived from an EMBL/GenBank/DDBJ whole genome shotgun (WGS) entry which is preliminary data.</text>
</comment>
<name>A0A179CA99_9LACO</name>
<dbReference type="SUPFAM" id="SSF55486">
    <property type="entry name" value="Metalloproteases ('zincins'), catalytic domain"/>
    <property type="match status" value="1"/>
</dbReference>
<dbReference type="GO" id="GO:0004222">
    <property type="term" value="F:metalloendopeptidase activity"/>
    <property type="evidence" value="ECO:0007669"/>
    <property type="project" value="InterPro"/>
</dbReference>
<comment type="subcellular location">
    <subcellularLocation>
        <location evidence="9">Cytoplasm</location>
    </subcellularLocation>
</comment>
<dbReference type="GO" id="GO:0005737">
    <property type="term" value="C:cytoplasm"/>
    <property type="evidence" value="ECO:0007669"/>
    <property type="project" value="UniProtKB-SubCell"/>
</dbReference>
<dbReference type="HAMAP" id="MF_00009">
    <property type="entry name" value="Endoribonucl_YbeY"/>
    <property type="match status" value="1"/>
</dbReference>
<dbReference type="NCBIfam" id="TIGR00043">
    <property type="entry name" value="rRNA maturation RNase YbeY"/>
    <property type="match status" value="1"/>
</dbReference>
<dbReference type="PANTHER" id="PTHR46986">
    <property type="entry name" value="ENDORIBONUCLEASE YBEY, CHLOROPLASTIC"/>
    <property type="match status" value="1"/>
</dbReference>
<sequence length="158" mass="18247">MDLQLIDETKHVTDHQLDLVRGVLEYAANYLSLPENTEMSVTLMDNKHIHEINKKYRGIDKPTDVISFAMEEDGDEEDIILPSDMEFEMPKNLGDLMISMEKVAEQAEYLGHSQDRELGFLTVHGFLHLNGYDHMKAEDEKEMFSLQDEILDGYGLQR</sequence>
<feature type="binding site" evidence="9">
    <location>
        <position position="124"/>
    </location>
    <ligand>
        <name>Zn(2+)</name>
        <dbReference type="ChEBI" id="CHEBI:29105"/>
        <note>catalytic</note>
    </ligand>
</feature>
<keyword evidence="6 9" id="KW-0255">Endonuclease</keyword>
<dbReference type="EC" id="3.1.-.-" evidence="9"/>
<evidence type="ECO:0000256" key="1">
    <source>
        <dbReference type="ARBA" id="ARBA00010875"/>
    </source>
</evidence>
<dbReference type="RefSeq" id="WP_064208720.1">
    <property type="nucleotide sequence ID" value="NZ_LVKC01000005.1"/>
</dbReference>
<evidence type="ECO:0000256" key="4">
    <source>
        <dbReference type="ARBA" id="ARBA00022722"/>
    </source>
</evidence>
<keyword evidence="4 9" id="KW-0540">Nuclease</keyword>
<evidence type="ECO:0000256" key="2">
    <source>
        <dbReference type="ARBA" id="ARBA00022517"/>
    </source>
</evidence>
<evidence type="ECO:0000256" key="6">
    <source>
        <dbReference type="ARBA" id="ARBA00022759"/>
    </source>
</evidence>
<organism evidence="10 11">
    <name type="scientific">Ligilactobacillus aviarius</name>
    <dbReference type="NCBI Taxonomy" id="1606"/>
    <lineage>
        <taxon>Bacteria</taxon>
        <taxon>Bacillati</taxon>
        <taxon>Bacillota</taxon>
        <taxon>Bacilli</taxon>
        <taxon>Lactobacillales</taxon>
        <taxon>Lactobacillaceae</taxon>
        <taxon>Ligilactobacillus</taxon>
    </lineage>
</organism>
<protein>
    <recommendedName>
        <fullName evidence="9">Endoribonuclease YbeY</fullName>
        <ecNumber evidence="9">3.1.-.-</ecNumber>
    </recommendedName>
</protein>
<evidence type="ECO:0000256" key="8">
    <source>
        <dbReference type="ARBA" id="ARBA00022833"/>
    </source>
</evidence>
<evidence type="ECO:0000256" key="9">
    <source>
        <dbReference type="HAMAP-Rule" id="MF_00009"/>
    </source>
</evidence>
<dbReference type="InterPro" id="IPR020549">
    <property type="entry name" value="YbeY_CS"/>
</dbReference>